<dbReference type="EMBL" id="JBAMMX010000004">
    <property type="protein sequence ID" value="KAK6942120.1"/>
    <property type="molecule type" value="Genomic_DNA"/>
</dbReference>
<reference evidence="2 3" key="1">
    <citation type="submission" date="2023-12" db="EMBL/GenBank/DDBJ databases">
        <title>A high-quality genome assembly for Dillenia turbinata (Dilleniales).</title>
        <authorList>
            <person name="Chanderbali A."/>
        </authorList>
    </citation>
    <scope>NUCLEOTIDE SEQUENCE [LARGE SCALE GENOMIC DNA]</scope>
    <source>
        <strain evidence="2">LSX21</strain>
        <tissue evidence="2">Leaf</tissue>
    </source>
</reference>
<evidence type="ECO:0000259" key="1">
    <source>
        <dbReference type="Pfam" id="PF03017"/>
    </source>
</evidence>
<protein>
    <submittedName>
        <fullName evidence="2">Transposase, Tnp1/En/Spm-like</fullName>
    </submittedName>
</protein>
<dbReference type="InterPro" id="IPR004264">
    <property type="entry name" value="Transposase_23"/>
</dbReference>
<organism evidence="2 3">
    <name type="scientific">Dillenia turbinata</name>
    <dbReference type="NCBI Taxonomy" id="194707"/>
    <lineage>
        <taxon>Eukaryota</taxon>
        <taxon>Viridiplantae</taxon>
        <taxon>Streptophyta</taxon>
        <taxon>Embryophyta</taxon>
        <taxon>Tracheophyta</taxon>
        <taxon>Spermatophyta</taxon>
        <taxon>Magnoliopsida</taxon>
        <taxon>eudicotyledons</taxon>
        <taxon>Gunneridae</taxon>
        <taxon>Pentapetalae</taxon>
        <taxon>Dilleniales</taxon>
        <taxon>Dilleniaceae</taxon>
        <taxon>Dillenia</taxon>
    </lineage>
</organism>
<accession>A0AAN8ZQE9</accession>
<keyword evidence="3" id="KW-1185">Reference proteome</keyword>
<evidence type="ECO:0000313" key="3">
    <source>
        <dbReference type="Proteomes" id="UP001370490"/>
    </source>
</evidence>
<name>A0AAN8ZQE9_9MAGN</name>
<comment type="caution">
    <text evidence="2">The sequence shown here is derived from an EMBL/GenBank/DDBJ whole genome shotgun (WGS) entry which is preliminary data.</text>
</comment>
<feature type="domain" description="Transposase Tnp1/En/Spm-like" evidence="1">
    <location>
        <begin position="133"/>
        <end position="175"/>
    </location>
</feature>
<sequence>MDMELEPNIDSCRNHNAPKKNEDQIKYAKILQEREMIDVMKEKFDIPLNLEENTLKSPGKKWRDWKSELRAKHFDPKETTTRQILKRLEREKELRHPLSRANLFSIVYFDSNGNLSSDGVAEKSLELLRVWINMLWWVGKRLGSHWCATHANVVIDFDEELMRPYKMFRTIGDAI</sequence>
<dbReference type="Proteomes" id="UP001370490">
    <property type="component" value="Unassembled WGS sequence"/>
</dbReference>
<gene>
    <name evidence="2" type="ORF">RJ641_027497</name>
</gene>
<dbReference type="AlphaFoldDB" id="A0AAN8ZQE9"/>
<dbReference type="Pfam" id="PF03017">
    <property type="entry name" value="Transposase_23"/>
    <property type="match status" value="1"/>
</dbReference>
<evidence type="ECO:0000313" key="2">
    <source>
        <dbReference type="EMBL" id="KAK6942120.1"/>
    </source>
</evidence>
<proteinExistence type="predicted"/>